<dbReference type="Proteomes" id="UP001295469">
    <property type="component" value="Chromosome A06"/>
</dbReference>
<name>A0A816T132_BRANA</name>
<dbReference type="AlphaFoldDB" id="A0A816T132"/>
<proteinExistence type="predicted"/>
<sequence length="49" mass="5322">MVVELAAKNKVRIMGLTVAEIVDGDGDGDEVTLCNVCQNRVQTDNIFNL</sequence>
<protein>
    <submittedName>
        <fullName evidence="1">(rape) hypothetical protein</fullName>
    </submittedName>
</protein>
<gene>
    <name evidence="1" type="ORF">DARMORV10_A06P43230.1</name>
</gene>
<dbReference type="EMBL" id="HG994360">
    <property type="protein sequence ID" value="CAF2090594.1"/>
    <property type="molecule type" value="Genomic_DNA"/>
</dbReference>
<organism evidence="1">
    <name type="scientific">Brassica napus</name>
    <name type="common">Rape</name>
    <dbReference type="NCBI Taxonomy" id="3708"/>
    <lineage>
        <taxon>Eukaryota</taxon>
        <taxon>Viridiplantae</taxon>
        <taxon>Streptophyta</taxon>
        <taxon>Embryophyta</taxon>
        <taxon>Tracheophyta</taxon>
        <taxon>Spermatophyta</taxon>
        <taxon>Magnoliopsida</taxon>
        <taxon>eudicotyledons</taxon>
        <taxon>Gunneridae</taxon>
        <taxon>Pentapetalae</taxon>
        <taxon>rosids</taxon>
        <taxon>malvids</taxon>
        <taxon>Brassicales</taxon>
        <taxon>Brassicaceae</taxon>
        <taxon>Brassiceae</taxon>
        <taxon>Brassica</taxon>
    </lineage>
</organism>
<reference evidence="1" key="1">
    <citation type="submission" date="2021-01" db="EMBL/GenBank/DDBJ databases">
        <authorList>
            <consortium name="Genoscope - CEA"/>
            <person name="William W."/>
        </authorList>
    </citation>
    <scope>NUCLEOTIDE SEQUENCE</scope>
</reference>
<accession>A0A816T132</accession>
<evidence type="ECO:0000313" key="1">
    <source>
        <dbReference type="EMBL" id="CAF2090594.1"/>
    </source>
</evidence>